<evidence type="ECO:0000313" key="1">
    <source>
        <dbReference type="EMBL" id="TGO03582.1"/>
    </source>
</evidence>
<evidence type="ECO:0000313" key="2">
    <source>
        <dbReference type="Proteomes" id="UP000030428"/>
    </source>
</evidence>
<sequence length="541" mass="63071">MGKIILDDYLTSRGVTEENCRIALNLTKHDLAEHTITIKLVKEAKECGNFWSLQLFLDDNPKGVTIGVSNSRRKSINKWVDELTRVTKKKKKLRGKWPRKQPFFEWFKQREPIRQQAKEKKAAEDRKQNLLPISLQLIANFQKPIPELGPLRKAYNELPQEISPKFRSSGYRKLEKKLSAMIAYWETDWDARAVAATEENKQISLWEKNKQLSFWDNELTLILKMDSTGKQMEYQGIAFNLEDIYTTYHQVPMLKAQMDQKMVEERFKLLLLEIPRQLDAQIKALQQQAPQHWDKISFLNARDLIFMEGYNHPRFNFHKVMKVHIQTQAQMNNWILEWIARVEKAFATASRVDGFTQAILGLIASSPKYGVQTYASWLGNSKAGMLEHKKLDKKFRYALKGNTIVSIADKIHALIGYKWLAEATVSTYYLSVLVATDNGKKIWQLLEQGKIKVIATQPPVDIHSHHYWIKEIQQKEHTAYVSFLNTPQSVANLAKWTEEEVAAMQQTLDEHLNGWQVLARWKLSKQSTNYKPLRRLLSRYT</sequence>
<proteinExistence type="predicted"/>
<reference evidence="1 2" key="1">
    <citation type="journal article" date="2016" name="Front. Microbiol.">
        <title>Single-Cell (Meta-)Genomics of a Dimorphic Candidatus Thiomargarita nelsonii Reveals Genomic Plasticity.</title>
        <authorList>
            <person name="Flood B.E."/>
            <person name="Fliss P."/>
            <person name="Jones D.S."/>
            <person name="Dick G.J."/>
            <person name="Jain S."/>
            <person name="Kaster A.K."/>
            <person name="Winkel M."/>
            <person name="Mussmann M."/>
            <person name="Bailey J."/>
        </authorList>
    </citation>
    <scope>NUCLEOTIDE SEQUENCE [LARGE SCALE GENOMIC DNA]</scope>
    <source>
        <strain evidence="1">Hydrate Ridge</strain>
    </source>
</reference>
<dbReference type="EMBL" id="JSZA02000010">
    <property type="protein sequence ID" value="TGO03582.1"/>
    <property type="molecule type" value="Genomic_DNA"/>
</dbReference>
<dbReference type="AlphaFoldDB" id="A0A4E0R5E2"/>
<comment type="caution">
    <text evidence="1">The sequence shown here is derived from an EMBL/GenBank/DDBJ whole genome shotgun (WGS) entry which is preliminary data.</text>
</comment>
<dbReference type="Proteomes" id="UP000030428">
    <property type="component" value="Unassembled WGS sequence"/>
</dbReference>
<accession>A0A4E0R5E2</accession>
<gene>
    <name evidence="1" type="ORF">PN36_03620</name>
</gene>
<keyword evidence="2" id="KW-1185">Reference proteome</keyword>
<organism evidence="1 2">
    <name type="scientific">Candidatus Thiomargarita nelsonii</name>
    <dbReference type="NCBI Taxonomy" id="1003181"/>
    <lineage>
        <taxon>Bacteria</taxon>
        <taxon>Pseudomonadati</taxon>
        <taxon>Pseudomonadota</taxon>
        <taxon>Gammaproteobacteria</taxon>
        <taxon>Thiotrichales</taxon>
        <taxon>Thiotrichaceae</taxon>
        <taxon>Thiomargarita</taxon>
    </lineage>
</organism>
<protein>
    <submittedName>
        <fullName evidence="1">Uncharacterized protein</fullName>
    </submittedName>
</protein>
<name>A0A4E0R5E2_9GAMM</name>